<proteinExistence type="predicted"/>
<evidence type="ECO:0000256" key="1">
    <source>
        <dbReference type="SAM" id="MobiDB-lite"/>
    </source>
</evidence>
<name>A0A387BSW4_9LACT</name>
<gene>
    <name evidence="2" type="ORF">D7I46_11110</name>
</gene>
<feature type="region of interest" description="Disordered" evidence="1">
    <location>
        <begin position="42"/>
        <end position="108"/>
    </location>
</feature>
<reference evidence="2 3" key="1">
    <citation type="submission" date="2018-09" db="EMBL/GenBank/DDBJ databases">
        <title>Genome sequencing of strain 1JSPR-7.</title>
        <authorList>
            <person name="Heo J."/>
            <person name="Kim S.-J."/>
            <person name="Kwon S.-W."/>
        </authorList>
    </citation>
    <scope>NUCLEOTIDE SEQUENCE [LARGE SCALE GENOMIC DNA]</scope>
    <source>
        <strain evidence="2 3">1JSPR-7</strain>
    </source>
</reference>
<sequence length="317" mass="34091">MKLAQKIVLTGLIAIVAVFGVVIARDKMQILDSQKSNLASTTKITSKQSLSTQTTSLSSKDMEKPFDKSSVSTRKSIPPTTQVTQGNLSGSTQSTQESTQKFQESTGNQETTLDWFNTQASNYLAQLILNENAIANNGTANFSISTDSKDVTLAKIECEWNNSQEQVVHNYIPAPGGQNIAGGHYDADLTDAGAKALAQKLFNGYYAEKTGYYDLIAAGYTPEQIVNGGAQVTVNGVTYSEKGMNGTGFETSSGGGVVSHYAEIANQVPTHKATKFSVSVIYDPDKNFVSTAADFFCGNVSYVYQMDANGVMNYVNY</sequence>
<evidence type="ECO:0000313" key="2">
    <source>
        <dbReference type="EMBL" id="AYG01561.1"/>
    </source>
</evidence>
<organism evidence="2 3">
    <name type="scientific">Lactococcus allomyrinae</name>
    <dbReference type="NCBI Taxonomy" id="2419773"/>
    <lineage>
        <taxon>Bacteria</taxon>
        <taxon>Bacillati</taxon>
        <taxon>Bacillota</taxon>
        <taxon>Bacilli</taxon>
        <taxon>Lactobacillales</taxon>
        <taxon>Streptococcaceae</taxon>
        <taxon>Lactococcus</taxon>
    </lineage>
</organism>
<feature type="compositionally biased region" description="Low complexity" evidence="1">
    <location>
        <begin position="91"/>
        <end position="106"/>
    </location>
</feature>
<keyword evidence="3" id="KW-1185">Reference proteome</keyword>
<dbReference type="RefSeq" id="WP_120772931.1">
    <property type="nucleotide sequence ID" value="NZ_CP032627.1"/>
</dbReference>
<feature type="compositionally biased region" description="Polar residues" evidence="1">
    <location>
        <begin position="69"/>
        <end position="90"/>
    </location>
</feature>
<dbReference type="KEGG" id="lact:D7I46_11110"/>
<dbReference type="OrthoDB" id="9818642at2"/>
<dbReference type="EMBL" id="CP032627">
    <property type="protein sequence ID" value="AYG01561.1"/>
    <property type="molecule type" value="Genomic_DNA"/>
</dbReference>
<protein>
    <submittedName>
        <fullName evidence="2">Uncharacterized protein</fullName>
    </submittedName>
</protein>
<feature type="compositionally biased region" description="Low complexity" evidence="1">
    <location>
        <begin position="42"/>
        <end position="59"/>
    </location>
</feature>
<dbReference type="Proteomes" id="UP000269374">
    <property type="component" value="Chromosome"/>
</dbReference>
<dbReference type="AlphaFoldDB" id="A0A387BSW4"/>
<accession>A0A387BSW4</accession>
<evidence type="ECO:0000313" key="3">
    <source>
        <dbReference type="Proteomes" id="UP000269374"/>
    </source>
</evidence>